<sequence length="412" mass="43585">MAGEQTGPPRRPGASRRQFLFGGAVAGLGAAGAIGATYALSSTGAAPPSTDAAATALNGARTVPFHGAHQAGVETPAQAHSVFTALDLNSDVDRDSLRRLMQLLTDDASRLTQGRPALADTEVELATTPAGLTVTFGFGPGLVARAAATGPAWLRPLPAFSIDRLQDEFSGGDLLIHVGADEPMAVAHATRMLLKDTRSFASVRWAQNGFRRAYGTSADGTAMRNLFGQVDETVNPVPGSADFASVVWAEDGWLSGGTGMVLRRIEMNLDTWDELDRPGRELAVGRTLDTGAPLTGSKDTDEPDFGAVSATGFPVIPEFSHLRRARSDSAKERIFRRSYNYDDQPTGPGVSNSGLVFVSYQADVDAQFLPIQRRLDELDLLNKWTTPIGSAVFAIPPGCEPGGYIGETLLES</sequence>
<dbReference type="Pfam" id="PF04261">
    <property type="entry name" value="Dyp_perox_N"/>
    <property type="match status" value="1"/>
</dbReference>
<dbReference type="PANTHER" id="PTHR30521:SF4">
    <property type="entry name" value="DEFERROCHELATASE"/>
    <property type="match status" value="1"/>
</dbReference>
<keyword evidence="4" id="KW-0479">Metal-binding</keyword>
<dbReference type="InterPro" id="IPR006314">
    <property type="entry name" value="Dyp_peroxidase"/>
</dbReference>
<dbReference type="InterPro" id="IPR006311">
    <property type="entry name" value="TAT_signal"/>
</dbReference>
<evidence type="ECO:0000256" key="2">
    <source>
        <dbReference type="ARBA" id="ARBA00022559"/>
    </source>
</evidence>
<organism evidence="12 13">
    <name type="scientific">Microbacterium insulae</name>
    <dbReference type="NCBI Taxonomy" id="483014"/>
    <lineage>
        <taxon>Bacteria</taxon>
        <taxon>Bacillati</taxon>
        <taxon>Actinomycetota</taxon>
        <taxon>Actinomycetes</taxon>
        <taxon>Micrococcales</taxon>
        <taxon>Microbacteriaceae</taxon>
        <taxon>Microbacterium</taxon>
    </lineage>
</organism>
<keyword evidence="13" id="KW-1185">Reference proteome</keyword>
<dbReference type="RefSeq" id="WP_204979600.1">
    <property type="nucleotide sequence ID" value="NZ_JBHTII010000002.1"/>
</dbReference>
<evidence type="ECO:0000256" key="7">
    <source>
        <dbReference type="ARBA" id="ARBA00023004"/>
    </source>
</evidence>
<dbReference type="Pfam" id="PF20628">
    <property type="entry name" value="Dyp_perox_C"/>
    <property type="match status" value="1"/>
</dbReference>
<gene>
    <name evidence="12" type="ORF">ACFQ0P_15885</name>
</gene>
<keyword evidence="9" id="KW-0472">Membrane</keyword>
<evidence type="ECO:0000256" key="3">
    <source>
        <dbReference type="ARBA" id="ARBA00022617"/>
    </source>
</evidence>
<keyword evidence="2 12" id="KW-0575">Peroxidase</keyword>
<dbReference type="InterPro" id="IPR011008">
    <property type="entry name" value="Dimeric_a/b-barrel"/>
</dbReference>
<evidence type="ECO:0000256" key="4">
    <source>
        <dbReference type="ARBA" id="ARBA00022723"/>
    </source>
</evidence>
<evidence type="ECO:0000313" key="12">
    <source>
        <dbReference type="EMBL" id="MFD0791874.1"/>
    </source>
</evidence>
<feature type="transmembrane region" description="Helical" evidence="9">
    <location>
        <begin position="19"/>
        <end position="40"/>
    </location>
</feature>
<comment type="cofactor">
    <cofactor evidence="1">
        <name>heme b</name>
        <dbReference type="ChEBI" id="CHEBI:60344"/>
    </cofactor>
</comment>
<dbReference type="PANTHER" id="PTHR30521">
    <property type="entry name" value="DEFERROCHELATASE/PEROXIDASE"/>
    <property type="match status" value="1"/>
</dbReference>
<protein>
    <submittedName>
        <fullName evidence="12">Dyp-type peroxidase</fullName>
    </submittedName>
</protein>
<evidence type="ECO:0000256" key="6">
    <source>
        <dbReference type="ARBA" id="ARBA00023002"/>
    </source>
</evidence>
<dbReference type="PROSITE" id="PS51404">
    <property type="entry name" value="DYP_PEROXIDASE"/>
    <property type="match status" value="1"/>
</dbReference>
<comment type="similarity">
    <text evidence="8">Belongs to the DyP-type peroxidase family.</text>
</comment>
<reference evidence="13" key="1">
    <citation type="journal article" date="2019" name="Int. J. Syst. Evol. Microbiol.">
        <title>The Global Catalogue of Microorganisms (GCM) 10K type strain sequencing project: providing services to taxonomists for standard genome sequencing and annotation.</title>
        <authorList>
            <consortium name="The Broad Institute Genomics Platform"/>
            <consortium name="The Broad Institute Genome Sequencing Center for Infectious Disease"/>
            <person name="Wu L."/>
            <person name="Ma J."/>
        </authorList>
    </citation>
    <scope>NUCLEOTIDE SEQUENCE [LARGE SCALE GENOMIC DNA]</scope>
    <source>
        <strain evidence="13">CCUG 54523</strain>
    </source>
</reference>
<dbReference type="GO" id="GO:0004601">
    <property type="term" value="F:peroxidase activity"/>
    <property type="evidence" value="ECO:0007669"/>
    <property type="project" value="UniProtKB-KW"/>
</dbReference>
<evidence type="ECO:0000259" key="10">
    <source>
        <dbReference type="Pfam" id="PF04261"/>
    </source>
</evidence>
<evidence type="ECO:0000256" key="1">
    <source>
        <dbReference type="ARBA" id="ARBA00001970"/>
    </source>
</evidence>
<dbReference type="Proteomes" id="UP001597055">
    <property type="component" value="Unassembled WGS sequence"/>
</dbReference>
<evidence type="ECO:0000259" key="11">
    <source>
        <dbReference type="Pfam" id="PF20628"/>
    </source>
</evidence>
<dbReference type="PROSITE" id="PS51318">
    <property type="entry name" value="TAT"/>
    <property type="match status" value="1"/>
</dbReference>
<proteinExistence type="inferred from homology"/>
<name>A0ABW3AM04_9MICO</name>
<dbReference type="NCBIfam" id="TIGR01413">
    <property type="entry name" value="Dyp_perox_fam"/>
    <property type="match status" value="1"/>
</dbReference>
<dbReference type="InterPro" id="IPR048327">
    <property type="entry name" value="Dyp_perox_N"/>
</dbReference>
<accession>A0ABW3AM04</accession>
<keyword evidence="9" id="KW-0812">Transmembrane</keyword>
<evidence type="ECO:0000313" key="13">
    <source>
        <dbReference type="Proteomes" id="UP001597055"/>
    </source>
</evidence>
<keyword evidence="9" id="KW-1133">Transmembrane helix</keyword>
<keyword evidence="6" id="KW-0560">Oxidoreductase</keyword>
<evidence type="ECO:0000256" key="9">
    <source>
        <dbReference type="SAM" id="Phobius"/>
    </source>
</evidence>
<dbReference type="InterPro" id="IPR048328">
    <property type="entry name" value="Dyp_perox_C"/>
</dbReference>
<dbReference type="EMBL" id="JBHTII010000002">
    <property type="protein sequence ID" value="MFD0791874.1"/>
    <property type="molecule type" value="Genomic_DNA"/>
</dbReference>
<keyword evidence="3" id="KW-0349">Heme</keyword>
<evidence type="ECO:0000256" key="8">
    <source>
        <dbReference type="ARBA" id="ARBA00025737"/>
    </source>
</evidence>
<keyword evidence="5" id="KW-0732">Signal</keyword>
<evidence type="ECO:0000256" key="5">
    <source>
        <dbReference type="ARBA" id="ARBA00022729"/>
    </source>
</evidence>
<keyword evidence="7" id="KW-0408">Iron</keyword>
<feature type="domain" description="Dyp-type peroxidase C-terminal" evidence="11">
    <location>
        <begin position="224"/>
        <end position="399"/>
    </location>
</feature>
<comment type="caution">
    <text evidence="12">The sequence shown here is derived from an EMBL/GenBank/DDBJ whole genome shotgun (WGS) entry which is preliminary data.</text>
</comment>
<feature type="domain" description="Dyp-type peroxidase N-terminal" evidence="10">
    <location>
        <begin position="70"/>
        <end position="211"/>
    </location>
</feature>
<dbReference type="SUPFAM" id="SSF54909">
    <property type="entry name" value="Dimeric alpha+beta barrel"/>
    <property type="match status" value="1"/>
</dbReference>